<dbReference type="InterPro" id="IPR011115">
    <property type="entry name" value="SecA_DEAD"/>
</dbReference>
<dbReference type="Pfam" id="PF01043">
    <property type="entry name" value="SecA_PP_bind"/>
    <property type="match status" value="1"/>
</dbReference>
<dbReference type="Pfam" id="PF21090">
    <property type="entry name" value="P-loop_SecA"/>
    <property type="match status" value="1"/>
</dbReference>
<feature type="domain" description="SecA family profile" evidence="10">
    <location>
        <begin position="831"/>
        <end position="1472"/>
    </location>
</feature>
<keyword evidence="4" id="KW-0067">ATP-binding</keyword>
<dbReference type="InterPro" id="IPR044722">
    <property type="entry name" value="SecA_SF2_C"/>
</dbReference>
<evidence type="ECO:0000256" key="4">
    <source>
        <dbReference type="ARBA" id="ARBA00022840"/>
    </source>
</evidence>
<dbReference type="SMART" id="SM00957">
    <property type="entry name" value="SecA_DEAD"/>
    <property type="match status" value="1"/>
</dbReference>
<dbReference type="InterPro" id="IPR014018">
    <property type="entry name" value="SecA_motor_DEAD"/>
</dbReference>
<sequence>MMKKYYNTGSKGNYQAITDGCFFVSPKESQKAFISLIYPFSPDVKIRDINNEPGQYLIFKYNKTNNSYSIMFLHTYQYLSVEKKEDSNYNDSLVIMHSKGKNFLKEWIISSTEDQYYIFELKGTNLVLHYDFDSQNLILQEKRETDLQKFQVKLNKQRLVIPDSGFQTFKIIPKFTNLQKDKNEDQIYYIKFDSSDGCYSIINSSNGLCLSTKKNSTKLIESEFFNYDHQKWIILPIKQGEYSIIHKESLFKLDYSNQRNPINVTNFQLKIFTSSSIQSIYQLFNIKYANKKTENNLDLNKIREREKFRYVNEYVVESTKRKINDDFFSNKTMLGNLEIPLSTTEISENAFANCLNIKIIKCDPKWLHLFPNPLNIENIIVPNGVTNIEGDPFAIFSNLKLLELPQSLSINNCNPNIFTTMTNIVEYHGDPMFLKWIPTQLLTKVEIPSFVQIIPKETFMDCFYLSEVFIPQNSALQVIEERAFANCKLLKKISIPASVHNIAPDAFYGYNIEFAPELSEDLKMTMIDNLSIDPNVTIINDEFKKFCNITYLEIPLTTTNVEPNVLNCFTKLKMVKCDPKWLNSFISENIEILIIPNGITEIIKNDFIHLTHLKMIYIPESITTIEDNSFENCQELTSARCGIIHLPYLNSMLIKSLILNCNTEYLYRMDLDRFVNLESLILPDTIQYISPYAFINCKKLIDINNEAAKKLLYNSASIDRERSAIFREEFQDWTNLEYLSIPESITEIEEGTFDNCTNIKRLKCDPKWFNIIPKNTIRSILIPNFVSELNIGQFDDFYALSCLELPKHIRIDDSHIFDSCESLVIIKCDEKLFQSLSDKTKNRCIRNKIKDYVAPIYDFQDGNSNISDKTSSISMSCRISRDYNLSEELSISLSNSQSQAVNRETNLDDLALIVPDFEIYKTYIDDALRYSISGEININNSPNTSTLKEISEICGAIIFKIKEVYPIEPRTVQIYTIIRLADDILNKESHGSIGEIKNGEGKSFIITILSIILVMYGRKIDIVTSNINLAMRDQEEQSKYFKLFNISTSVLYKFTNDIDAIMPECNSPKVNDEKERYEFTDDAFKCPVVYSTCQNYEHLYINSLFNPNLFPVSSQFDVVLIDEIDNMFIDETNNPAISLCDIDHPYFKDIFTIVSIMREIKTSEIVETLKKYLPNTSKFNEEDVELLKNAAQIAFKREKNVDYIVENNQIVVIDPSTGRKKKGYRWNNYVHEMVEIKEGIEPKSLSINLSLITQRGYFNSYRKIAGVTGTIGNENDITLLKEGYKVNIFKVPRHLESKTKIIIERRPKTLESLFKAVKEKVESKRRKGRPVLVIWESIENAEKFLEIFPDAQKIVGVDLINEKIAISRAGNSGVVTIATLAAGRGVDIHVDQQSINAGGLHVIIPMNMKNQRSLEQAAGRTGRNGQPGRVTIFVSEDDQYVEPPKFQKRFENLEKIENLFSNYLRYSIPWILDGPKKYTFIAHPIFPFACDYSDALDILARCIKNTIQLAENNKSQIFQDVCYHAVMFAWGIFFTRLSNDDLNVDNWQYCLDKFEYFKQKLNVWIPPEKSFTIDGAIKHITMKLKHEENLKLVIVCGIEISKLALLVVFPEYSLTIHLASGILYDGGLELFNQLKKGEKIDWFAVLICAAGGGVKGLLLNRFCSQKILNHTLLDFASGFLRASAINIPFYFFEEFLSGFLDEIVDENSNEIKIISNSFLIGLTRYGGKISARKIKNNHQPIKRTLPEIKVPQLQINFIKMTMNLAKEAYAGVFTIGRVIRKVKTNDVYIPKLYCLEHNIISNDLYIVMRGSNSDYDWQADFNASEVYKEINGVDYYFHKGFYIAANNVLDNIKDLLNDYQTIYFVGHSYAAGVSCVLSFLTKIDENLKDKNIYAMAYAPPPSMSRVPADIKQNTFIFINRNDMVPHASLYNLSNSVGYSGTKILGHGVMTCLNKKGKTLEECISNLPKDKEELHVRHVHGIIFAIGLSETRQLSDCRIDEFDLPNTISFTFSIWDDHKIENYIESFEIFES</sequence>
<dbReference type="SUPFAM" id="SSF52540">
    <property type="entry name" value="P-loop containing nucleoside triphosphate hydrolases"/>
    <property type="match status" value="2"/>
</dbReference>
<dbReference type="PANTHER" id="PTHR30612:SF0">
    <property type="entry name" value="CHLOROPLAST PROTEIN-TRANSPORTING ATPASE"/>
    <property type="match status" value="1"/>
</dbReference>
<evidence type="ECO:0000256" key="7">
    <source>
        <dbReference type="ARBA" id="ARBA00023010"/>
    </source>
</evidence>
<dbReference type="InterPro" id="IPR029058">
    <property type="entry name" value="AB_hydrolase_fold"/>
</dbReference>
<dbReference type="Pfam" id="PF07517">
    <property type="entry name" value="SecA_DEAD"/>
    <property type="match status" value="1"/>
</dbReference>
<keyword evidence="8" id="KW-0472">Membrane</keyword>
<keyword evidence="7" id="KW-0811">Translocation</keyword>
<dbReference type="SUPFAM" id="SSF53474">
    <property type="entry name" value="alpha/beta-Hydrolases"/>
    <property type="match status" value="1"/>
</dbReference>
<dbReference type="PANTHER" id="PTHR30612">
    <property type="entry name" value="SECA INNER MEMBRANE COMPONENT OF SEC PROTEIN SECRETION SYSTEM"/>
    <property type="match status" value="1"/>
</dbReference>
<dbReference type="Gene3D" id="3.90.1440.10">
    <property type="entry name" value="SecA, preprotein cross-linking domain"/>
    <property type="match status" value="1"/>
</dbReference>
<accession>A0ABR2IN18</accession>
<feature type="domain" description="Helicase C-terminal" evidence="9">
    <location>
        <begin position="1309"/>
        <end position="1472"/>
    </location>
</feature>
<dbReference type="Gene3D" id="2.80.10.50">
    <property type="match status" value="2"/>
</dbReference>
<evidence type="ECO:0000259" key="10">
    <source>
        <dbReference type="PROSITE" id="PS51196"/>
    </source>
</evidence>
<dbReference type="Pfam" id="PF13306">
    <property type="entry name" value="LRR_5"/>
    <property type="match status" value="4"/>
</dbReference>
<evidence type="ECO:0000313" key="12">
    <source>
        <dbReference type="Proteomes" id="UP001470230"/>
    </source>
</evidence>
<dbReference type="PRINTS" id="PR00906">
    <property type="entry name" value="SECA"/>
</dbReference>
<dbReference type="InterPro" id="IPR000772">
    <property type="entry name" value="Ricin_B_lectin"/>
</dbReference>
<gene>
    <name evidence="11" type="ORF">M9Y10_010823</name>
</gene>
<dbReference type="SUPFAM" id="SSF81767">
    <property type="entry name" value="Pre-protein crosslinking domain of SecA"/>
    <property type="match status" value="1"/>
</dbReference>
<keyword evidence="3" id="KW-0547">Nucleotide-binding</keyword>
<comment type="caution">
    <text evidence="11">The sequence shown here is derived from an EMBL/GenBank/DDBJ whole genome shotgun (WGS) entry which is preliminary data.</text>
</comment>
<keyword evidence="6" id="KW-1278">Translocase</keyword>
<dbReference type="Pfam" id="PF01764">
    <property type="entry name" value="Lipase_3"/>
    <property type="match status" value="1"/>
</dbReference>
<evidence type="ECO:0000259" key="9">
    <source>
        <dbReference type="PROSITE" id="PS51194"/>
    </source>
</evidence>
<evidence type="ECO:0000256" key="5">
    <source>
        <dbReference type="ARBA" id="ARBA00022927"/>
    </source>
</evidence>
<keyword evidence="12" id="KW-1185">Reference proteome</keyword>
<reference evidence="11 12" key="1">
    <citation type="submission" date="2024-04" db="EMBL/GenBank/DDBJ databases">
        <title>Tritrichomonas musculus Genome.</title>
        <authorList>
            <person name="Alves-Ferreira E."/>
            <person name="Grigg M."/>
            <person name="Lorenzi H."/>
            <person name="Galac M."/>
        </authorList>
    </citation>
    <scope>NUCLEOTIDE SEQUENCE [LARGE SCALE GENOMIC DNA]</scope>
    <source>
        <strain evidence="11 12">EAF2021</strain>
    </source>
</reference>
<dbReference type="InterPro" id="IPR026906">
    <property type="entry name" value="LRR_5"/>
</dbReference>
<evidence type="ECO:0000256" key="8">
    <source>
        <dbReference type="ARBA" id="ARBA00023136"/>
    </source>
</evidence>
<keyword evidence="5" id="KW-0653">Protein transport</keyword>
<dbReference type="InterPro" id="IPR011130">
    <property type="entry name" value="SecA_preprotein_X-link_dom"/>
</dbReference>
<dbReference type="PROSITE" id="PS51194">
    <property type="entry name" value="HELICASE_CTER"/>
    <property type="match status" value="1"/>
</dbReference>
<evidence type="ECO:0000256" key="2">
    <source>
        <dbReference type="ARBA" id="ARBA00022490"/>
    </source>
</evidence>
<organism evidence="11 12">
    <name type="scientific">Tritrichomonas musculus</name>
    <dbReference type="NCBI Taxonomy" id="1915356"/>
    <lineage>
        <taxon>Eukaryota</taxon>
        <taxon>Metamonada</taxon>
        <taxon>Parabasalia</taxon>
        <taxon>Tritrichomonadida</taxon>
        <taxon>Tritrichomonadidae</taxon>
        <taxon>Tritrichomonas</taxon>
    </lineage>
</organism>
<evidence type="ECO:0000256" key="3">
    <source>
        <dbReference type="ARBA" id="ARBA00022741"/>
    </source>
</evidence>
<evidence type="ECO:0000313" key="11">
    <source>
        <dbReference type="EMBL" id="KAK8865283.1"/>
    </source>
</evidence>
<dbReference type="SUPFAM" id="SSF50370">
    <property type="entry name" value="Ricin B-like lectins"/>
    <property type="match status" value="2"/>
</dbReference>
<dbReference type="CDD" id="cd00161">
    <property type="entry name" value="beta-trefoil_Ricin-like"/>
    <property type="match status" value="1"/>
</dbReference>
<evidence type="ECO:0000256" key="1">
    <source>
        <dbReference type="ARBA" id="ARBA00022448"/>
    </source>
</evidence>
<dbReference type="InterPro" id="IPR032675">
    <property type="entry name" value="LRR_dom_sf"/>
</dbReference>
<dbReference type="SMART" id="SM00958">
    <property type="entry name" value="SecA_PP_bind"/>
    <property type="match status" value="1"/>
</dbReference>
<dbReference type="InterPro" id="IPR002921">
    <property type="entry name" value="Fungal_lipase-type"/>
</dbReference>
<protein>
    <submittedName>
        <fullName evidence="11">Uncharacterized protein</fullName>
    </submittedName>
</protein>
<dbReference type="Proteomes" id="UP001470230">
    <property type="component" value="Unassembled WGS sequence"/>
</dbReference>
<dbReference type="Gene3D" id="3.80.10.10">
    <property type="entry name" value="Ribonuclease Inhibitor"/>
    <property type="match status" value="4"/>
</dbReference>
<keyword evidence="1" id="KW-0813">Transport</keyword>
<proteinExistence type="predicted"/>
<dbReference type="Gene3D" id="3.40.50.1820">
    <property type="entry name" value="alpha/beta hydrolase"/>
    <property type="match status" value="1"/>
</dbReference>
<dbReference type="EMBL" id="JAPFFF010000016">
    <property type="protein sequence ID" value="KAK8865283.1"/>
    <property type="molecule type" value="Genomic_DNA"/>
</dbReference>
<name>A0ABR2IN18_9EUKA</name>
<dbReference type="InterPro" id="IPR001650">
    <property type="entry name" value="Helicase_C-like"/>
</dbReference>
<dbReference type="InterPro" id="IPR027417">
    <property type="entry name" value="P-loop_NTPase"/>
</dbReference>
<dbReference type="InterPro" id="IPR000185">
    <property type="entry name" value="SecA"/>
</dbReference>
<dbReference type="SUPFAM" id="SSF52058">
    <property type="entry name" value="L domain-like"/>
    <property type="match status" value="2"/>
</dbReference>
<dbReference type="PROSITE" id="PS51196">
    <property type="entry name" value="SECA_MOTOR_DEAD"/>
    <property type="match status" value="1"/>
</dbReference>
<dbReference type="Pfam" id="PF14200">
    <property type="entry name" value="RicinB_lectin_2"/>
    <property type="match status" value="1"/>
</dbReference>
<keyword evidence="2" id="KW-0963">Cytoplasm</keyword>
<dbReference type="InterPro" id="IPR036670">
    <property type="entry name" value="SecA_X-link_sf"/>
</dbReference>
<dbReference type="InterPro" id="IPR035992">
    <property type="entry name" value="Ricin_B-like_lectins"/>
</dbReference>
<evidence type="ECO:0000256" key="6">
    <source>
        <dbReference type="ARBA" id="ARBA00022967"/>
    </source>
</evidence>
<dbReference type="CDD" id="cd00519">
    <property type="entry name" value="Lipase_3"/>
    <property type="match status" value="1"/>
</dbReference>
<dbReference type="Gene3D" id="3.40.50.300">
    <property type="entry name" value="P-loop containing nucleotide triphosphate hydrolases"/>
    <property type="match status" value="2"/>
</dbReference>